<gene>
    <name evidence="1" type="ORF">DSO57_1012706</name>
</gene>
<protein>
    <submittedName>
        <fullName evidence="1">Uncharacterized protein</fullName>
    </submittedName>
</protein>
<dbReference type="EMBL" id="QTSX02005016">
    <property type="protein sequence ID" value="KAJ9062260.1"/>
    <property type="molecule type" value="Genomic_DNA"/>
</dbReference>
<dbReference type="Proteomes" id="UP001165960">
    <property type="component" value="Unassembled WGS sequence"/>
</dbReference>
<organism evidence="1 2">
    <name type="scientific">Entomophthora muscae</name>
    <dbReference type="NCBI Taxonomy" id="34485"/>
    <lineage>
        <taxon>Eukaryota</taxon>
        <taxon>Fungi</taxon>
        <taxon>Fungi incertae sedis</taxon>
        <taxon>Zoopagomycota</taxon>
        <taxon>Entomophthoromycotina</taxon>
        <taxon>Entomophthoromycetes</taxon>
        <taxon>Entomophthorales</taxon>
        <taxon>Entomophthoraceae</taxon>
        <taxon>Entomophthora</taxon>
    </lineage>
</organism>
<comment type="caution">
    <text evidence="1">The sequence shown here is derived from an EMBL/GenBank/DDBJ whole genome shotgun (WGS) entry which is preliminary data.</text>
</comment>
<evidence type="ECO:0000313" key="2">
    <source>
        <dbReference type="Proteomes" id="UP001165960"/>
    </source>
</evidence>
<proteinExistence type="predicted"/>
<reference evidence="1" key="1">
    <citation type="submission" date="2022-04" db="EMBL/GenBank/DDBJ databases">
        <title>Genome of the entomopathogenic fungus Entomophthora muscae.</title>
        <authorList>
            <person name="Elya C."/>
            <person name="Lovett B.R."/>
            <person name="Lee E."/>
            <person name="Macias A.M."/>
            <person name="Hajek A.E."/>
            <person name="De Bivort B.L."/>
            <person name="Kasson M.T."/>
            <person name="De Fine Licht H.H."/>
            <person name="Stajich J.E."/>
        </authorList>
    </citation>
    <scope>NUCLEOTIDE SEQUENCE</scope>
    <source>
        <strain evidence="1">Berkeley</strain>
    </source>
</reference>
<evidence type="ECO:0000313" key="1">
    <source>
        <dbReference type="EMBL" id="KAJ9062260.1"/>
    </source>
</evidence>
<accession>A0ACC2SIU4</accession>
<sequence length="399" mass="46082">MLEYIIFVFMLVGIRAAIPYMEPAHHTSSSQGFSPWSESVLRVIPLAWLQSIYLVFKYQIRICLYINGFYKRNLAQFWPLYKPSKSHEIEKHQEIIKKIKNADSIAFNAERANSFYETPVSFFLSILGPNLKYSCNLFSDDDLEQSEINMLELYCERAQIQDSMRILDAGCGWGGLSFYLCMKYPNSEIVAMTMSQEASSFMEKRKAELNIANLTIKCCDLTNAQFNKEEKFDRVLFIEVIEFMNNLKALFALTSTWLKSPTLKFGPGKILVHCFCRTQICPSFLKAPTESSISAKFVPSWLTTYMLSGAIVPGFNTLLYFQDDLKVECHEFISGINYSKTIECWRANLFEALKKKKMGTDFPCRSWLFWWNISAILTSEMFRSNQGNDMGILLMLFSK</sequence>
<keyword evidence="2" id="KW-1185">Reference proteome</keyword>
<name>A0ACC2SIU4_9FUNG</name>